<proteinExistence type="predicted"/>
<dbReference type="CDD" id="cd22341">
    <property type="entry name" value="NucS-like"/>
    <property type="match status" value="1"/>
</dbReference>
<dbReference type="InterPro" id="IPR002793">
    <property type="entry name" value="Endonuclease_NucS"/>
</dbReference>
<sequence>MSNVWIFSNKRIGRYKDSDWDTSTILKTKHYYFKKSESNRHKVKKGDIVLFREYGSGFWGSCEIQDDWVEDKKGIEKHEIKTGWFPISKIKKWKVTLPYEIIRSELSNQNFRLRIAKANSDDKSKIELALKIYTNLGYGETDGNFFVLESGVEEAVKANLSQLGLRLAESNIQQQCDLGIGVGRTDLICRDKDNNFVVLELKAVQTSDYVVGQILRYMGYVRENMANEEGVKVKGIIITPSYDEQLRLAAKEAGIKVLRIRIT</sequence>
<feature type="domain" description="Endonuclease NucS C-terminal" evidence="2">
    <location>
        <begin position="180"/>
        <end position="260"/>
    </location>
</feature>
<reference evidence="3" key="1">
    <citation type="submission" date="2018-06" db="EMBL/GenBank/DDBJ databases">
        <authorList>
            <person name="Zhirakovskaya E."/>
        </authorList>
    </citation>
    <scope>NUCLEOTIDE SEQUENCE</scope>
</reference>
<evidence type="ECO:0000313" key="3">
    <source>
        <dbReference type="EMBL" id="VAW67289.1"/>
    </source>
</evidence>
<accession>A0A3B0XZI5</accession>
<evidence type="ECO:0000256" key="1">
    <source>
        <dbReference type="ARBA" id="ARBA00023125"/>
    </source>
</evidence>
<keyword evidence="1" id="KW-0238">DNA-binding</keyword>
<dbReference type="GO" id="GO:0003677">
    <property type="term" value="F:DNA binding"/>
    <property type="evidence" value="ECO:0007669"/>
    <property type="project" value="UniProtKB-KW"/>
</dbReference>
<name>A0A3B0XZI5_9ZZZZ</name>
<protein>
    <recommendedName>
        <fullName evidence="2">Endonuclease NucS C-terminal domain-containing protein</fullName>
    </recommendedName>
</protein>
<dbReference type="EMBL" id="UOFH01000377">
    <property type="protein sequence ID" value="VAW67289.1"/>
    <property type="molecule type" value="Genomic_DNA"/>
</dbReference>
<dbReference type="InterPro" id="IPR048301">
    <property type="entry name" value="NucS_C"/>
</dbReference>
<dbReference type="InterPro" id="IPR011856">
    <property type="entry name" value="tRNA_endonuc-like_dom_sf"/>
</dbReference>
<evidence type="ECO:0000259" key="2">
    <source>
        <dbReference type="Pfam" id="PF01939"/>
    </source>
</evidence>
<organism evidence="3">
    <name type="scientific">hydrothermal vent metagenome</name>
    <dbReference type="NCBI Taxonomy" id="652676"/>
    <lineage>
        <taxon>unclassified sequences</taxon>
        <taxon>metagenomes</taxon>
        <taxon>ecological metagenomes</taxon>
    </lineage>
</organism>
<dbReference type="AlphaFoldDB" id="A0A3B0XZI5"/>
<dbReference type="GO" id="GO:0004519">
    <property type="term" value="F:endonuclease activity"/>
    <property type="evidence" value="ECO:0007669"/>
    <property type="project" value="InterPro"/>
</dbReference>
<dbReference type="Gene3D" id="3.40.1350.10">
    <property type="match status" value="1"/>
</dbReference>
<dbReference type="Pfam" id="PF01939">
    <property type="entry name" value="NucS_C"/>
    <property type="match status" value="1"/>
</dbReference>
<gene>
    <name evidence="3" type="ORF">MNBD_GAMMA08-646</name>
</gene>